<name>A0A1D1UU09_RAMVA</name>
<accession>A0A1D1UU09</accession>
<dbReference type="Proteomes" id="UP000186922">
    <property type="component" value="Unassembled WGS sequence"/>
</dbReference>
<dbReference type="OrthoDB" id="7697906at2759"/>
<dbReference type="AlphaFoldDB" id="A0A1D1UU09"/>
<evidence type="ECO:0008006" key="3">
    <source>
        <dbReference type="Google" id="ProtNLM"/>
    </source>
</evidence>
<keyword evidence="2" id="KW-1185">Reference proteome</keyword>
<gene>
    <name evidence="1" type="primary">RvY_02193-1</name>
    <name evidence="1" type="synonym">RvY_02193.1</name>
    <name evidence="1" type="ORF">RvY_02193</name>
</gene>
<comment type="caution">
    <text evidence="1">The sequence shown here is derived from an EMBL/GenBank/DDBJ whole genome shotgun (WGS) entry which is preliminary data.</text>
</comment>
<protein>
    <recommendedName>
        <fullName evidence="3">HTH psq-type domain-containing protein</fullName>
    </recommendedName>
</protein>
<reference evidence="1 2" key="1">
    <citation type="journal article" date="2016" name="Nat. Commun.">
        <title>Extremotolerant tardigrade genome and improved radiotolerance of human cultured cells by tardigrade-unique protein.</title>
        <authorList>
            <person name="Hashimoto T."/>
            <person name="Horikawa D.D."/>
            <person name="Saito Y."/>
            <person name="Kuwahara H."/>
            <person name="Kozuka-Hata H."/>
            <person name="Shin-I T."/>
            <person name="Minakuchi Y."/>
            <person name="Ohishi K."/>
            <person name="Motoyama A."/>
            <person name="Aizu T."/>
            <person name="Enomoto A."/>
            <person name="Kondo K."/>
            <person name="Tanaka S."/>
            <person name="Hara Y."/>
            <person name="Koshikawa S."/>
            <person name="Sagara H."/>
            <person name="Miura T."/>
            <person name="Yokobori S."/>
            <person name="Miyagawa K."/>
            <person name="Suzuki Y."/>
            <person name="Kubo T."/>
            <person name="Oyama M."/>
            <person name="Kohara Y."/>
            <person name="Fujiyama A."/>
            <person name="Arakawa K."/>
            <person name="Katayama T."/>
            <person name="Toyoda A."/>
            <person name="Kunieda T."/>
        </authorList>
    </citation>
    <scope>NUCLEOTIDE SEQUENCE [LARGE SCALE GENOMIC DNA]</scope>
    <source>
        <strain evidence="1 2">YOKOZUNA-1</strain>
    </source>
</reference>
<evidence type="ECO:0000313" key="1">
    <source>
        <dbReference type="EMBL" id="GAU89668.1"/>
    </source>
</evidence>
<evidence type="ECO:0000313" key="2">
    <source>
        <dbReference type="Proteomes" id="UP000186922"/>
    </source>
</evidence>
<organism evidence="1 2">
    <name type="scientific">Ramazzottius varieornatus</name>
    <name type="common">Water bear</name>
    <name type="synonym">Tardigrade</name>
    <dbReference type="NCBI Taxonomy" id="947166"/>
    <lineage>
        <taxon>Eukaryota</taxon>
        <taxon>Metazoa</taxon>
        <taxon>Ecdysozoa</taxon>
        <taxon>Tardigrada</taxon>
        <taxon>Eutardigrada</taxon>
        <taxon>Parachela</taxon>
        <taxon>Hypsibioidea</taxon>
        <taxon>Ramazzottiidae</taxon>
        <taxon>Ramazzottius</taxon>
    </lineage>
</organism>
<sequence>MSQPFKTQRHRRYTQEALKDALSAVENGMAQREGAPSNVDRKKAREWTVERAELWIELLSELEAQRYLPNPEGIINLDEFGFILGFEREKVYAEKGRKHVVSHTEG</sequence>
<proteinExistence type="predicted"/>
<dbReference type="EMBL" id="BDGG01000001">
    <property type="protein sequence ID" value="GAU89668.1"/>
    <property type="molecule type" value="Genomic_DNA"/>
</dbReference>